<evidence type="ECO:0000313" key="4">
    <source>
        <dbReference type="Proteomes" id="UP000033935"/>
    </source>
</evidence>
<comment type="caution">
    <text evidence="3">The sequence shown here is derived from an EMBL/GenBank/DDBJ whole genome shotgun (WGS) entry which is preliminary data.</text>
</comment>
<dbReference type="Proteomes" id="UP000033935">
    <property type="component" value="Unassembled WGS sequence"/>
</dbReference>
<dbReference type="NCBIfam" id="TIGR02532">
    <property type="entry name" value="IV_pilin_GFxxxE"/>
    <property type="match status" value="1"/>
</dbReference>
<keyword evidence="2" id="KW-0472">Membrane</keyword>
<keyword evidence="2" id="KW-1133">Transmembrane helix</keyword>
<dbReference type="PANTHER" id="PTHR30093">
    <property type="entry name" value="GENERAL SECRETION PATHWAY PROTEIN G"/>
    <property type="match status" value="1"/>
</dbReference>
<proteinExistence type="predicted"/>
<protein>
    <submittedName>
        <fullName evidence="3">Uncharacterized protein</fullName>
    </submittedName>
</protein>
<evidence type="ECO:0000313" key="3">
    <source>
        <dbReference type="EMBL" id="KKR03282.1"/>
    </source>
</evidence>
<accession>A0A0G0QNL9</accession>
<dbReference type="InterPro" id="IPR012902">
    <property type="entry name" value="N_methyl_site"/>
</dbReference>
<dbReference type="PRINTS" id="PR00813">
    <property type="entry name" value="BCTERIALGSPG"/>
</dbReference>
<keyword evidence="1" id="KW-0488">Methylation</keyword>
<dbReference type="GO" id="GO:0015627">
    <property type="term" value="C:type II protein secretion system complex"/>
    <property type="evidence" value="ECO:0007669"/>
    <property type="project" value="InterPro"/>
</dbReference>
<dbReference type="Gene3D" id="3.30.700.10">
    <property type="entry name" value="Glycoprotein, Type 4 Pilin"/>
    <property type="match status" value="1"/>
</dbReference>
<keyword evidence="2" id="KW-0812">Transmembrane</keyword>
<reference evidence="3 4" key="1">
    <citation type="journal article" date="2015" name="Nature">
        <title>rRNA introns, odd ribosomes, and small enigmatic genomes across a large radiation of phyla.</title>
        <authorList>
            <person name="Brown C.T."/>
            <person name="Hug L.A."/>
            <person name="Thomas B.C."/>
            <person name="Sharon I."/>
            <person name="Castelle C.J."/>
            <person name="Singh A."/>
            <person name="Wilkins M.J."/>
            <person name="Williams K.H."/>
            <person name="Banfield J.F."/>
        </authorList>
    </citation>
    <scope>NUCLEOTIDE SEQUENCE [LARGE SCALE GENOMIC DNA]</scope>
</reference>
<dbReference type="InterPro" id="IPR000983">
    <property type="entry name" value="Bac_GSPG_pilin"/>
</dbReference>
<dbReference type="EMBL" id="LBWG01000033">
    <property type="protein sequence ID" value="KKR03282.1"/>
    <property type="molecule type" value="Genomic_DNA"/>
</dbReference>
<name>A0A0G0QNL9_9BACT</name>
<sequence>MKKGNMKINNCSTNYLQGKWNFTLIELLIVISIIAILAGLLLPALKKSRDAAKGIVCKNNIKQVALVLSQYSLDYSGYIPKYYDYDLKLTWQQIICNEGYIATPERRKACIFVCPSFRPYVYRGSDGTDGAGCIYGLWQNYLGGGIDGHINLITATETPIISDTIISVADPRQWYCFYSTNSEKVIHLRHQKKANILFNDGSVRSIDGNYLNNFKISGVLHPWNYIDALSN</sequence>
<gene>
    <name evidence="3" type="ORF">UT30_C0033G0008</name>
</gene>
<dbReference type="GO" id="GO:0015628">
    <property type="term" value="P:protein secretion by the type II secretion system"/>
    <property type="evidence" value="ECO:0007669"/>
    <property type="project" value="InterPro"/>
</dbReference>
<dbReference type="PANTHER" id="PTHR30093:SF2">
    <property type="entry name" value="TYPE II SECRETION SYSTEM PROTEIN H"/>
    <property type="match status" value="1"/>
</dbReference>
<dbReference type="InterPro" id="IPR045584">
    <property type="entry name" value="Pilin-like"/>
</dbReference>
<feature type="transmembrane region" description="Helical" evidence="2">
    <location>
        <begin position="20"/>
        <end position="45"/>
    </location>
</feature>
<dbReference type="SUPFAM" id="SSF54523">
    <property type="entry name" value="Pili subunits"/>
    <property type="match status" value="1"/>
</dbReference>
<organism evidence="3 4">
    <name type="scientific">Candidatus Uhrbacteria bacterium GW2011_GWF2_39_13</name>
    <dbReference type="NCBI Taxonomy" id="1618995"/>
    <lineage>
        <taxon>Bacteria</taxon>
        <taxon>Candidatus Uhriibacteriota</taxon>
    </lineage>
</organism>
<evidence type="ECO:0000256" key="1">
    <source>
        <dbReference type="ARBA" id="ARBA00022481"/>
    </source>
</evidence>
<evidence type="ECO:0000256" key="2">
    <source>
        <dbReference type="SAM" id="Phobius"/>
    </source>
</evidence>
<dbReference type="AlphaFoldDB" id="A0A0G0QNL9"/>